<evidence type="ECO:0000256" key="1">
    <source>
        <dbReference type="SAM" id="SignalP"/>
    </source>
</evidence>
<evidence type="ECO:0000259" key="2">
    <source>
        <dbReference type="Pfam" id="PF26138"/>
    </source>
</evidence>
<dbReference type="GeneID" id="127150842"/>
<feature type="chain" id="PRO_5045631470" evidence="1">
    <location>
        <begin position="22"/>
        <end position="182"/>
    </location>
</feature>
<dbReference type="InterPro" id="IPR058353">
    <property type="entry name" value="DUF8040"/>
</dbReference>
<reference evidence="4" key="1">
    <citation type="submission" date="2025-08" db="UniProtKB">
        <authorList>
            <consortium name="RefSeq"/>
        </authorList>
    </citation>
    <scope>IDENTIFICATION</scope>
    <source>
        <tissue evidence="4">Stem</tissue>
    </source>
</reference>
<organism evidence="3 4">
    <name type="scientific">Cucumis melo</name>
    <name type="common">Muskmelon</name>
    <dbReference type="NCBI Taxonomy" id="3656"/>
    <lineage>
        <taxon>Eukaryota</taxon>
        <taxon>Viridiplantae</taxon>
        <taxon>Streptophyta</taxon>
        <taxon>Embryophyta</taxon>
        <taxon>Tracheophyta</taxon>
        <taxon>Spermatophyta</taxon>
        <taxon>Magnoliopsida</taxon>
        <taxon>eudicotyledons</taxon>
        <taxon>Gunneridae</taxon>
        <taxon>Pentapetalae</taxon>
        <taxon>rosids</taxon>
        <taxon>fabids</taxon>
        <taxon>Cucurbitales</taxon>
        <taxon>Cucurbitaceae</taxon>
        <taxon>Benincaseae</taxon>
        <taxon>Cucumis</taxon>
    </lineage>
</organism>
<keyword evidence="3" id="KW-1185">Reference proteome</keyword>
<evidence type="ECO:0000313" key="4">
    <source>
        <dbReference type="RefSeq" id="XP_050945489.1"/>
    </source>
</evidence>
<accession>A0ABM3L633</accession>
<evidence type="ECO:0000313" key="3">
    <source>
        <dbReference type="Proteomes" id="UP001652600"/>
    </source>
</evidence>
<dbReference type="InterPro" id="IPR045249">
    <property type="entry name" value="HARBI1-like"/>
</dbReference>
<feature type="signal peptide" evidence="1">
    <location>
        <begin position="1"/>
        <end position="21"/>
    </location>
</feature>
<keyword evidence="1" id="KW-0732">Signal</keyword>
<dbReference type="Pfam" id="PF26138">
    <property type="entry name" value="DUF8040"/>
    <property type="match status" value="1"/>
</dbReference>
<proteinExistence type="predicted"/>
<dbReference type="Proteomes" id="UP001652600">
    <property type="component" value="Chromosome 9"/>
</dbReference>
<protein>
    <submittedName>
        <fullName evidence="4">Uncharacterized protein LOC127150842</fullName>
    </submittedName>
</protein>
<dbReference type="PANTHER" id="PTHR22930:SF293">
    <property type="entry name" value="PROTEIN ALP1-LIKE"/>
    <property type="match status" value="1"/>
</dbReference>
<dbReference type="PANTHER" id="PTHR22930">
    <property type="match status" value="1"/>
</dbReference>
<feature type="domain" description="DUF8040" evidence="2">
    <location>
        <begin position="1"/>
        <end position="70"/>
    </location>
</feature>
<sequence length="182" mass="21043">MDRRCFAILCHLLRMIAGLVGIEIIDVEEMVVMFLHILAYDVKNQMIQREFIRYGETVSRYFNLVLLAVLRLHDELLKKPQPNYLGALDDIYIKVNVSATDRLRYRTRKGEVVTNVLGVCDTKGDFVFVLSRWEGSTADFRILRDAISRHNRPKVPKGEKDIIFQSGVDEVMHQQQLESSST</sequence>
<name>A0ABM3L633_CUCME</name>
<dbReference type="RefSeq" id="XP_050945489.1">
    <property type="nucleotide sequence ID" value="XM_051089532.1"/>
</dbReference>
<gene>
    <name evidence="4" type="primary">LOC127150842</name>
</gene>